<evidence type="ECO:0008006" key="3">
    <source>
        <dbReference type="Google" id="ProtNLM"/>
    </source>
</evidence>
<organism evidence="1 2">
    <name type="scientific">Nocardiopsis suaedae</name>
    <dbReference type="NCBI Taxonomy" id="3018444"/>
    <lineage>
        <taxon>Bacteria</taxon>
        <taxon>Bacillati</taxon>
        <taxon>Actinomycetota</taxon>
        <taxon>Actinomycetes</taxon>
        <taxon>Streptosporangiales</taxon>
        <taxon>Nocardiopsidaceae</taxon>
        <taxon>Nocardiopsis</taxon>
    </lineage>
</organism>
<gene>
    <name evidence="1" type="ORF">O4U47_29155</name>
</gene>
<protein>
    <recommendedName>
        <fullName evidence="3">SMI1/KNR4 family protein</fullName>
    </recommendedName>
</protein>
<name>A0ABT4TWI9_9ACTN</name>
<evidence type="ECO:0000313" key="2">
    <source>
        <dbReference type="Proteomes" id="UP001165685"/>
    </source>
</evidence>
<dbReference type="EMBL" id="JAQFWP010000093">
    <property type="protein sequence ID" value="MDA2808609.1"/>
    <property type="molecule type" value="Genomic_DNA"/>
</dbReference>
<reference evidence="1" key="1">
    <citation type="submission" date="2023-01" db="EMBL/GenBank/DDBJ databases">
        <title>Draft genome sequence of Nocardiopsis sp. LSu2-4 isolated from halophytes.</title>
        <authorList>
            <person name="Duangmal K."/>
            <person name="Chantavorakit T."/>
        </authorList>
    </citation>
    <scope>NUCLEOTIDE SEQUENCE</scope>
    <source>
        <strain evidence="1">LSu2-4</strain>
    </source>
</reference>
<sequence length="272" mass="29337">MTAQTPTRPDPGRVVAELRTAEAAADGRVELLPGLTDAVMDGWEVPVPEHVRRILRTTAGLRTLGPGGRTDEEFTVEHEANDDPGGPFYSRCGEPGTFRVLHTNGLAEAYYVDVAADSGEWTGVFSFWDSLDGRFEAPSLEDWFIVLAKAVRSAAFAVEEGHFDGFSSAFFSVLWSDFTEKAGTTGHPEHDWRAWMDLARAPVVSAAAARASEDPVLTAAGAQVPDSATVADLRGAVRRTLVPTLDLPGMGIDAAFRRFHGGRILAAIPWDD</sequence>
<evidence type="ECO:0000313" key="1">
    <source>
        <dbReference type="EMBL" id="MDA2808609.1"/>
    </source>
</evidence>
<accession>A0ABT4TWI9</accession>
<keyword evidence="2" id="KW-1185">Reference proteome</keyword>
<dbReference type="RefSeq" id="WP_270681196.1">
    <property type="nucleotide sequence ID" value="NZ_JAQFWP010000093.1"/>
</dbReference>
<comment type="caution">
    <text evidence="1">The sequence shown here is derived from an EMBL/GenBank/DDBJ whole genome shotgun (WGS) entry which is preliminary data.</text>
</comment>
<proteinExistence type="predicted"/>
<dbReference type="Proteomes" id="UP001165685">
    <property type="component" value="Unassembled WGS sequence"/>
</dbReference>